<name>M0HMS2_HALEO</name>
<gene>
    <name evidence="1" type="ORF">C453_12671</name>
</gene>
<dbReference type="OrthoDB" id="386157at2157"/>
<evidence type="ECO:0000313" key="2">
    <source>
        <dbReference type="Proteomes" id="UP000011612"/>
    </source>
</evidence>
<dbReference type="RefSeq" id="WP_008324948.1">
    <property type="nucleotide sequence ID" value="NZ_AOLK01000020.1"/>
</dbReference>
<dbReference type="Proteomes" id="UP000011612">
    <property type="component" value="Unassembled WGS sequence"/>
</dbReference>
<proteinExistence type="predicted"/>
<evidence type="ECO:0000313" key="1">
    <source>
        <dbReference type="EMBL" id="ELZ84399.1"/>
    </source>
</evidence>
<comment type="caution">
    <text evidence="1">The sequence shown here is derived from an EMBL/GenBank/DDBJ whole genome shotgun (WGS) entry which is preliminary data.</text>
</comment>
<dbReference type="EMBL" id="AOLK01000020">
    <property type="protein sequence ID" value="ELZ84399.1"/>
    <property type="molecule type" value="Genomic_DNA"/>
</dbReference>
<sequence>MADEIFYEQGDDATEDNFGRVWGRPNIMDYVVRGLSLSDNGDGTATLTAGYATILDGIRGYHVYPDSRTVTLVDSGGVNHIYLAIDVDHTTTSKNNQVSVHVDADDTPPSLPNLKLGTVDASAGTATETNRNPDGTFENLEATRKLDMRGNPIDNQGVTSVADETALADGEPGLYRLEDTGDVVYFDGDTSTN</sequence>
<reference evidence="1 2" key="1">
    <citation type="journal article" date="2014" name="PLoS Genet.">
        <title>Phylogenetically driven sequencing of extremely halophilic archaea reveals strategies for static and dynamic osmo-response.</title>
        <authorList>
            <person name="Becker E.A."/>
            <person name="Seitzer P.M."/>
            <person name="Tritt A."/>
            <person name="Larsen D."/>
            <person name="Krusor M."/>
            <person name="Yao A.I."/>
            <person name="Wu D."/>
            <person name="Madern D."/>
            <person name="Eisen J.A."/>
            <person name="Darling A.E."/>
            <person name="Facciotti M.T."/>
        </authorList>
    </citation>
    <scope>NUCLEOTIDE SEQUENCE [LARGE SCALE GENOMIC DNA]</scope>
    <source>
        <strain evidence="1 2">ATCC BAA-1513</strain>
    </source>
</reference>
<dbReference type="AlphaFoldDB" id="M0HMS2"/>
<protein>
    <submittedName>
        <fullName evidence="1">Uncharacterized protein</fullName>
    </submittedName>
</protein>
<dbReference type="PATRIC" id="fig|1230453.4.peg.2506"/>
<keyword evidence="2" id="KW-1185">Reference proteome</keyword>
<organism evidence="1 2">
    <name type="scientific">Haloferax elongans ATCC BAA-1513</name>
    <dbReference type="NCBI Taxonomy" id="1230453"/>
    <lineage>
        <taxon>Archaea</taxon>
        <taxon>Methanobacteriati</taxon>
        <taxon>Methanobacteriota</taxon>
        <taxon>Stenosarchaea group</taxon>
        <taxon>Halobacteria</taxon>
        <taxon>Halobacteriales</taxon>
        <taxon>Haloferacaceae</taxon>
        <taxon>Haloferax</taxon>
    </lineage>
</organism>
<accession>M0HMS2</accession>
<dbReference type="STRING" id="1230453.C453_12671"/>